<keyword evidence="2" id="KW-0547">Nucleotide-binding</keyword>
<accession>A0A8J6QKM7</accession>
<dbReference type="GO" id="GO:0016887">
    <property type="term" value="F:ATP hydrolysis activity"/>
    <property type="evidence" value="ECO:0007669"/>
    <property type="project" value="InterPro"/>
</dbReference>
<protein>
    <submittedName>
        <fullName evidence="5">ATP-binding protein</fullName>
    </submittedName>
</protein>
<feature type="domain" description="AAA+ ATPase" evidence="4">
    <location>
        <begin position="483"/>
        <end position="612"/>
    </location>
</feature>
<evidence type="ECO:0000313" key="6">
    <source>
        <dbReference type="Proteomes" id="UP000632828"/>
    </source>
</evidence>
<evidence type="ECO:0000256" key="3">
    <source>
        <dbReference type="ARBA" id="ARBA00022840"/>
    </source>
</evidence>
<dbReference type="Pfam" id="PF00004">
    <property type="entry name" value="AAA"/>
    <property type="match status" value="2"/>
</dbReference>
<dbReference type="AlphaFoldDB" id="A0A8J6QKM7"/>
<comment type="caution">
    <text evidence="5">The sequence shown here is derived from an EMBL/GenBank/DDBJ whole genome shotgun (WGS) entry which is preliminary data.</text>
</comment>
<dbReference type="InterPro" id="IPR050221">
    <property type="entry name" value="26S_Proteasome_ATPase"/>
</dbReference>
<evidence type="ECO:0000256" key="1">
    <source>
        <dbReference type="ARBA" id="ARBA00006914"/>
    </source>
</evidence>
<gene>
    <name evidence="5" type="ORF">ICT70_04845</name>
</gene>
<dbReference type="CDD" id="cd19481">
    <property type="entry name" value="RecA-like_protease"/>
    <property type="match status" value="1"/>
</dbReference>
<sequence>MDHFEKQLLQLFLANILNDPRINRKGWIDLLEWLEGHFEQITDRDVPDGFWDKVGGFLEVARERGSIKSQKEELRDLVCDLMDQPVATLLPEKNIDLISEVLNLDAKAKTIFTLLAFYQLLDSLESLADALSRNGISPHLAVAMMTGLPQRTVAEYLSLNSPLTSSGLIALSNRQGNFLLDRFSPNKKVIDALSKAKDNADDIRHHIIGQPVCTDLNWSDFAYMGSSLDRLYGFMREALSQRESGINILLWGAPGTGKTEFCKVLAQRLGADLYAVGETCDEGDEPSRRERLGSLNISQKLLQYQNNSLLMFDEMDDLFERPGMFSLSSAKMGFTSKVFTNRLFEQNPVPTLWVINNVRSLDESVIRRMSLVIEMKRPTVSARQEVWKRVSQRHQVDLPDNAIDELAKIDAAPAVLDHAVRFARLNGSGVDDVLFATRNMVKAIHGQGVHLPVRQDHRFYPELVQADLDLNDLSARLQRSGKRNISLCLHGLPGTGKTAWVRHLAQQLGMEVLVKKTSDLLGSYVGQTERAIADAFEQAITEESFLIFDEADSLLRDRRHSRQQWEVSLVNEMLTWMESHPLPFACTTNLMQELDPASLRRFTFKVEMQPLTKISAGAAFELFFGYPCPATCFLPDKLTPGDFTTVKSKAEILDLMADPQRLAYLLREESAGRSTKRAEIGFSFA</sequence>
<dbReference type="Gene3D" id="3.40.50.300">
    <property type="entry name" value="P-loop containing nucleotide triphosphate hydrolases"/>
    <property type="match status" value="2"/>
</dbReference>
<evidence type="ECO:0000256" key="2">
    <source>
        <dbReference type="ARBA" id="ARBA00022741"/>
    </source>
</evidence>
<evidence type="ECO:0000259" key="4">
    <source>
        <dbReference type="SMART" id="SM00382"/>
    </source>
</evidence>
<evidence type="ECO:0000313" key="5">
    <source>
        <dbReference type="EMBL" id="MBD1399994.1"/>
    </source>
</evidence>
<dbReference type="InterPro" id="IPR003959">
    <property type="entry name" value="ATPase_AAA_core"/>
</dbReference>
<feature type="domain" description="AAA+ ATPase" evidence="4">
    <location>
        <begin position="244"/>
        <end position="379"/>
    </location>
</feature>
<keyword evidence="6" id="KW-1185">Reference proteome</keyword>
<dbReference type="SUPFAM" id="SSF52540">
    <property type="entry name" value="P-loop containing nucleoside triphosphate hydrolases"/>
    <property type="match status" value="2"/>
</dbReference>
<dbReference type="GO" id="GO:0005524">
    <property type="term" value="F:ATP binding"/>
    <property type="evidence" value="ECO:0007669"/>
    <property type="project" value="UniProtKB-KW"/>
</dbReference>
<reference evidence="5" key="1">
    <citation type="submission" date="2020-09" db="EMBL/GenBank/DDBJ databases">
        <title>Pelobacter alkaliphilus sp. nov., a novel anaerobic arsenate-reducing bacterium from terrestrial mud volcano.</title>
        <authorList>
            <person name="Khomyakova M.A."/>
            <person name="Merkel A.Y."/>
            <person name="Slobodkin A.I."/>
        </authorList>
    </citation>
    <scope>NUCLEOTIDE SEQUENCE</scope>
    <source>
        <strain evidence="5">M08fum</strain>
    </source>
</reference>
<dbReference type="RefSeq" id="WP_191154266.1">
    <property type="nucleotide sequence ID" value="NZ_JACWUN010000004.1"/>
</dbReference>
<comment type="similarity">
    <text evidence="1">Belongs to the AAA ATPase family.</text>
</comment>
<dbReference type="EMBL" id="JACWUN010000004">
    <property type="protein sequence ID" value="MBD1399994.1"/>
    <property type="molecule type" value="Genomic_DNA"/>
</dbReference>
<name>A0A8J6QKM7_9BACT</name>
<dbReference type="InterPro" id="IPR003593">
    <property type="entry name" value="AAA+_ATPase"/>
</dbReference>
<dbReference type="SMART" id="SM00382">
    <property type="entry name" value="AAA"/>
    <property type="match status" value="2"/>
</dbReference>
<dbReference type="InterPro" id="IPR027417">
    <property type="entry name" value="P-loop_NTPase"/>
</dbReference>
<dbReference type="Proteomes" id="UP000632828">
    <property type="component" value="Unassembled WGS sequence"/>
</dbReference>
<proteinExistence type="inferred from homology"/>
<organism evidence="5 6">
    <name type="scientific">Pelovirga terrestris</name>
    <dbReference type="NCBI Taxonomy" id="2771352"/>
    <lineage>
        <taxon>Bacteria</taxon>
        <taxon>Pseudomonadati</taxon>
        <taxon>Thermodesulfobacteriota</taxon>
        <taxon>Desulfuromonadia</taxon>
        <taxon>Geobacterales</taxon>
        <taxon>Geobacteraceae</taxon>
        <taxon>Pelovirga</taxon>
    </lineage>
</organism>
<keyword evidence="3 5" id="KW-0067">ATP-binding</keyword>
<dbReference type="PANTHER" id="PTHR23073">
    <property type="entry name" value="26S PROTEASOME REGULATORY SUBUNIT"/>
    <property type="match status" value="1"/>
</dbReference>